<dbReference type="PANTHER" id="PTHR32361">
    <property type="entry name" value="FERRIC/CUPRIC REDUCTASE TRANSMEMBRANE COMPONENT"/>
    <property type="match status" value="1"/>
</dbReference>
<keyword evidence="14" id="KW-1185">Reference proteome</keyword>
<keyword evidence="5" id="KW-1133">Transmembrane helix</keyword>
<keyword evidence="11" id="KW-0732">Signal</keyword>
<dbReference type="SFLD" id="SFLDG01168">
    <property type="entry name" value="Ferric_reductase_subgroup_(FRE"/>
    <property type="match status" value="1"/>
</dbReference>
<gene>
    <name evidence="13" type="ORF">JI435_163850</name>
</gene>
<evidence type="ECO:0000256" key="1">
    <source>
        <dbReference type="ARBA" id="ARBA00004141"/>
    </source>
</evidence>
<dbReference type="PROSITE" id="PS51384">
    <property type="entry name" value="FAD_FR"/>
    <property type="match status" value="1"/>
</dbReference>
<evidence type="ECO:0000259" key="12">
    <source>
        <dbReference type="PROSITE" id="PS51384"/>
    </source>
</evidence>
<evidence type="ECO:0000256" key="10">
    <source>
        <dbReference type="SAM" id="MobiDB-lite"/>
    </source>
</evidence>
<comment type="similarity">
    <text evidence="2">Belongs to the ferric reductase (FRE) family.</text>
</comment>
<dbReference type="InterPro" id="IPR051410">
    <property type="entry name" value="Ferric/Cupric_Reductase"/>
</dbReference>
<evidence type="ECO:0000256" key="3">
    <source>
        <dbReference type="ARBA" id="ARBA00022448"/>
    </source>
</evidence>
<dbReference type="OrthoDB" id="167398at2759"/>
<feature type="signal peptide" evidence="11">
    <location>
        <begin position="1"/>
        <end position="19"/>
    </location>
</feature>
<dbReference type="SUPFAM" id="SSF52343">
    <property type="entry name" value="Ferredoxin reductase-like, C-terminal NADP-linked domain"/>
    <property type="match status" value="1"/>
</dbReference>
<evidence type="ECO:0000313" key="13">
    <source>
        <dbReference type="EMBL" id="QRD03779.1"/>
    </source>
</evidence>
<comment type="subcellular location">
    <subcellularLocation>
        <location evidence="1">Membrane</location>
        <topology evidence="1">Multi-pass membrane protein</topology>
    </subcellularLocation>
</comment>
<dbReference type="InterPro" id="IPR013121">
    <property type="entry name" value="Fe_red_NAD-bd_6"/>
</dbReference>
<evidence type="ECO:0000256" key="6">
    <source>
        <dbReference type="ARBA" id="ARBA00023002"/>
    </source>
</evidence>
<evidence type="ECO:0000256" key="8">
    <source>
        <dbReference type="ARBA" id="ARBA00023136"/>
    </source>
</evidence>
<dbReference type="InterPro" id="IPR017927">
    <property type="entry name" value="FAD-bd_FR_type"/>
</dbReference>
<keyword evidence="3" id="KW-0813">Transport</keyword>
<dbReference type="InterPro" id="IPR039261">
    <property type="entry name" value="FNR_nucleotide-bd"/>
</dbReference>
<dbReference type="SFLD" id="SFLDS00052">
    <property type="entry name" value="Ferric_Reductase_Domain"/>
    <property type="match status" value="1"/>
</dbReference>
<dbReference type="OMA" id="GWYMYYF"/>
<dbReference type="PANTHER" id="PTHR32361:SF9">
    <property type="entry name" value="FERRIC REDUCTASE TRANSMEMBRANE COMPONENT 3-RELATED"/>
    <property type="match status" value="1"/>
</dbReference>
<dbReference type="InterPro" id="IPR013130">
    <property type="entry name" value="Fe3_Rdtase_TM_dom"/>
</dbReference>
<name>A0A7U2FEH4_PHANO</name>
<keyword evidence="6" id="KW-0560">Oxidoreductase</keyword>
<organism evidence="13 14">
    <name type="scientific">Phaeosphaeria nodorum (strain SN15 / ATCC MYA-4574 / FGSC 10173)</name>
    <name type="common">Glume blotch fungus</name>
    <name type="synonym">Parastagonospora nodorum</name>
    <dbReference type="NCBI Taxonomy" id="321614"/>
    <lineage>
        <taxon>Eukaryota</taxon>
        <taxon>Fungi</taxon>
        <taxon>Dikarya</taxon>
        <taxon>Ascomycota</taxon>
        <taxon>Pezizomycotina</taxon>
        <taxon>Dothideomycetes</taxon>
        <taxon>Pleosporomycetidae</taxon>
        <taxon>Pleosporales</taxon>
        <taxon>Pleosporineae</taxon>
        <taxon>Phaeosphaeriaceae</taxon>
        <taxon>Parastagonospora</taxon>
    </lineage>
</organism>
<accession>A0A7U2FEH4</accession>
<dbReference type="CDD" id="cd06186">
    <property type="entry name" value="NOX_Duox_like_FAD_NADP"/>
    <property type="match status" value="1"/>
</dbReference>
<reference evidence="14" key="1">
    <citation type="journal article" date="2021" name="BMC Genomics">
        <title>Chromosome-level genome assembly and manually-curated proteome of model necrotroph Parastagonospora nodorum Sn15 reveals a genome-wide trove of candidate effector homologs, and redundancy of virulence-related functions within an accessory chromosome.</title>
        <authorList>
            <person name="Bertazzoni S."/>
            <person name="Jones D.A.B."/>
            <person name="Phan H.T."/>
            <person name="Tan K.-C."/>
            <person name="Hane J.K."/>
        </authorList>
    </citation>
    <scope>NUCLEOTIDE SEQUENCE [LARGE SCALE GENOMIC DNA]</scope>
    <source>
        <strain evidence="14">SN15 / ATCC MYA-4574 / FGSC 10173)</strain>
    </source>
</reference>
<dbReference type="VEuPathDB" id="FungiDB:JI435_163850"/>
<keyword evidence="4" id="KW-0812">Transmembrane</keyword>
<dbReference type="Pfam" id="PF08030">
    <property type="entry name" value="NAD_binding_6"/>
    <property type="match status" value="1"/>
</dbReference>
<sequence length="742" mass="84644">MRIPSGPFYCVALLHVTSALYAGKFCPAACDFTLNYATFNDTDPWLSPKVRSCRSGLRITSLYLCFDEYCESDGSGERWIEDQRPWCDEHAGVRLPDLRDVLSRWARDDRTSLQRLGYDELKASPPLNEVTLPAANLMDRAYTTMDVADRQYKLHLTYGWYMYYFWIVIVTFGTSTRLTSLIARSIIQEKSESAAASFTSPSGVKRRSIVSRPKAWIKRHITIPATFGDRCSQPYGWCTIPPRVQSLTICVFVMLNFWLSVCSYQLTDGNLYWPEKAAQLFRYVSDRTGIISLANFPLVWLFGMRNDAMMWMTGWGFGTYNAFHRWVARVATVQAVVHSLGYTYMILKDSGWSGFLEYWERHYFWNGELSTVAMCALLLFSLYGIRRSHYEIFLVTHIVLSIVALWTMYYHVEIFTKGDYNVFIWPCLAIWILDRVFRAGRIIAFNRHFWNTQATVSYDPASNIVRMDVDGSKNFLAPQPGTYYYVHVLNDILYAHQNHPFTLAYTSSEIVHPCPTPSSPLSSRPSHHRTFSEESTESDSLLVPNTKKSPSNLVFLIRPYDGFTSRLKSHCLLHPKKLRVLIEGPYGHSEPLYHSPNVLFIVGGTGIAVPLSHISRLLSSISRTQCIKIVWAVREHAFLASVLRDFSGLLGDERVYMEVHITQDEEVESEVLGEDIKSVRIVTQRPDVFGTVNQAAEDAGQSGLTIVTCGPASMADQARKASVEMLARGHRGVEYLEESFKW</sequence>
<keyword evidence="8" id="KW-0472">Membrane</keyword>
<evidence type="ECO:0000256" key="4">
    <source>
        <dbReference type="ARBA" id="ARBA00022692"/>
    </source>
</evidence>
<evidence type="ECO:0000313" key="14">
    <source>
        <dbReference type="Proteomes" id="UP000663193"/>
    </source>
</evidence>
<dbReference type="AlphaFoldDB" id="A0A7U2FEH4"/>
<feature type="chain" id="PRO_5030791830" description="FAD-binding FR-type domain-containing protein" evidence="11">
    <location>
        <begin position="20"/>
        <end position="742"/>
    </location>
</feature>
<evidence type="ECO:0000256" key="2">
    <source>
        <dbReference type="ARBA" id="ARBA00006278"/>
    </source>
</evidence>
<dbReference type="Proteomes" id="UP000663193">
    <property type="component" value="Chromosome 16"/>
</dbReference>
<feature type="domain" description="FAD-binding FR-type" evidence="12">
    <location>
        <begin position="435"/>
        <end position="592"/>
    </location>
</feature>
<evidence type="ECO:0000256" key="7">
    <source>
        <dbReference type="ARBA" id="ARBA00023065"/>
    </source>
</evidence>
<feature type="region of interest" description="Disordered" evidence="10">
    <location>
        <begin position="516"/>
        <end position="545"/>
    </location>
</feature>
<dbReference type="GO" id="GO:0000293">
    <property type="term" value="F:ferric-chelate reductase activity"/>
    <property type="evidence" value="ECO:0007669"/>
    <property type="project" value="UniProtKB-ARBA"/>
</dbReference>
<keyword evidence="7" id="KW-0406">Ion transport</keyword>
<evidence type="ECO:0000256" key="11">
    <source>
        <dbReference type="SAM" id="SignalP"/>
    </source>
</evidence>
<evidence type="ECO:0000256" key="9">
    <source>
        <dbReference type="ARBA" id="ARBA00023180"/>
    </source>
</evidence>
<proteinExistence type="inferred from homology"/>
<dbReference type="Pfam" id="PF01794">
    <property type="entry name" value="Ferric_reduct"/>
    <property type="match status" value="1"/>
</dbReference>
<dbReference type="Gene3D" id="3.40.50.80">
    <property type="entry name" value="Nucleotide-binding domain of ferredoxin-NADP reductase (FNR) module"/>
    <property type="match status" value="1"/>
</dbReference>
<keyword evidence="9" id="KW-0325">Glycoprotein</keyword>
<dbReference type="GO" id="GO:0006811">
    <property type="term" value="P:monoatomic ion transport"/>
    <property type="evidence" value="ECO:0007669"/>
    <property type="project" value="UniProtKB-KW"/>
</dbReference>
<dbReference type="GO" id="GO:0016020">
    <property type="term" value="C:membrane"/>
    <property type="evidence" value="ECO:0007669"/>
    <property type="project" value="UniProtKB-SubCell"/>
</dbReference>
<dbReference type="EMBL" id="CP069038">
    <property type="protein sequence ID" value="QRD03779.1"/>
    <property type="molecule type" value="Genomic_DNA"/>
</dbReference>
<protein>
    <recommendedName>
        <fullName evidence="12">FAD-binding FR-type domain-containing protein</fullName>
    </recommendedName>
</protein>
<evidence type="ECO:0000256" key="5">
    <source>
        <dbReference type="ARBA" id="ARBA00022989"/>
    </source>
</evidence>